<dbReference type="SUPFAM" id="SSF50370">
    <property type="entry name" value="Ricin B-like lectins"/>
    <property type="match status" value="1"/>
</dbReference>
<dbReference type="PROSITE" id="PS50231">
    <property type="entry name" value="RICIN_B_LECTIN"/>
    <property type="match status" value="1"/>
</dbReference>
<protein>
    <submittedName>
        <fullName evidence="2">Ricin-type beta-trefoil lectin domain-containing protein</fullName>
    </submittedName>
</protein>
<keyword evidence="2" id="KW-0430">Lectin</keyword>
<dbReference type="Pfam" id="PF00652">
    <property type="entry name" value="Ricin_B_lectin"/>
    <property type="match status" value="1"/>
</dbReference>
<evidence type="ECO:0000313" key="2">
    <source>
        <dbReference type="EMBL" id="SEM15890.1"/>
    </source>
</evidence>
<evidence type="ECO:0000313" key="3">
    <source>
        <dbReference type="Proteomes" id="UP000182719"/>
    </source>
</evidence>
<dbReference type="AlphaFoldDB" id="A0A1H7W303"/>
<reference evidence="3" key="1">
    <citation type="submission" date="2016-10" db="EMBL/GenBank/DDBJ databases">
        <authorList>
            <person name="Varghese N."/>
            <person name="Submissions S."/>
        </authorList>
    </citation>
    <scope>NUCLEOTIDE SEQUENCE [LARGE SCALE GENOMIC DNA]</scope>
    <source>
        <strain evidence="3">DSM 17044</strain>
    </source>
</reference>
<accession>A0A1H7W303</accession>
<sequence>MSVALRPAVNTALCLEARPASSYNGLEATIAACNGGSIQAWTYTNGTLRVGNCCLDVNGGVDFNGTRIHL</sequence>
<dbReference type="Proteomes" id="UP000182719">
    <property type="component" value="Unassembled WGS sequence"/>
</dbReference>
<keyword evidence="3" id="KW-1185">Reference proteome</keyword>
<gene>
    <name evidence="2" type="ORF">SAMN05444354_112132</name>
</gene>
<feature type="domain" description="Ricin B lectin" evidence="1">
    <location>
        <begin position="4"/>
        <end position="69"/>
    </location>
</feature>
<dbReference type="Gene3D" id="2.80.10.50">
    <property type="match status" value="1"/>
</dbReference>
<dbReference type="InterPro" id="IPR035992">
    <property type="entry name" value="Ricin_B-like_lectins"/>
</dbReference>
<organism evidence="2 3">
    <name type="scientific">Stigmatella aurantiaca</name>
    <dbReference type="NCBI Taxonomy" id="41"/>
    <lineage>
        <taxon>Bacteria</taxon>
        <taxon>Pseudomonadati</taxon>
        <taxon>Myxococcota</taxon>
        <taxon>Myxococcia</taxon>
        <taxon>Myxococcales</taxon>
        <taxon>Cystobacterineae</taxon>
        <taxon>Archangiaceae</taxon>
        <taxon>Stigmatella</taxon>
    </lineage>
</organism>
<proteinExistence type="predicted"/>
<evidence type="ECO:0000259" key="1">
    <source>
        <dbReference type="Pfam" id="PF00652"/>
    </source>
</evidence>
<name>A0A1H7W303_STIAU</name>
<dbReference type="InterPro" id="IPR000772">
    <property type="entry name" value="Ricin_B_lectin"/>
</dbReference>
<dbReference type="EMBL" id="FOAP01000012">
    <property type="protein sequence ID" value="SEM15890.1"/>
    <property type="molecule type" value="Genomic_DNA"/>
</dbReference>
<dbReference type="GO" id="GO:0030246">
    <property type="term" value="F:carbohydrate binding"/>
    <property type="evidence" value="ECO:0007669"/>
    <property type="project" value="UniProtKB-KW"/>
</dbReference>